<evidence type="ECO:0000313" key="6">
    <source>
        <dbReference type="Proteomes" id="UP000463051"/>
    </source>
</evidence>
<dbReference type="GO" id="GO:0003677">
    <property type="term" value="F:DNA binding"/>
    <property type="evidence" value="ECO:0007669"/>
    <property type="project" value="UniProtKB-KW"/>
</dbReference>
<dbReference type="Pfam" id="PF00392">
    <property type="entry name" value="GntR"/>
    <property type="match status" value="1"/>
</dbReference>
<dbReference type="Proteomes" id="UP000463051">
    <property type="component" value="Unassembled WGS sequence"/>
</dbReference>
<dbReference type="PROSITE" id="PS50949">
    <property type="entry name" value="HTH_GNTR"/>
    <property type="match status" value="1"/>
</dbReference>
<dbReference type="SUPFAM" id="SSF46785">
    <property type="entry name" value="Winged helix' DNA-binding domain"/>
    <property type="match status" value="1"/>
</dbReference>
<dbReference type="EMBL" id="WJXB01000017">
    <property type="protein sequence ID" value="MRN56909.1"/>
    <property type="molecule type" value="Genomic_DNA"/>
</dbReference>
<reference evidence="5 6" key="1">
    <citation type="submission" date="2019-11" db="EMBL/GenBank/DDBJ databases">
        <title>Paenibacillus monticola sp. nov., a novel PGPR strain isolated from mountain sample in China.</title>
        <authorList>
            <person name="Zhao Q."/>
            <person name="Li H.-P."/>
            <person name="Zhang J.-L."/>
        </authorList>
    </citation>
    <scope>NUCLEOTIDE SEQUENCE [LARGE SCALE GENOMIC DNA]</scope>
    <source>
        <strain evidence="5 6">LC-T2</strain>
    </source>
</reference>
<dbReference type="RefSeq" id="WP_154122411.1">
    <property type="nucleotide sequence ID" value="NZ_WJXB01000017.1"/>
</dbReference>
<dbReference type="Gene3D" id="1.10.10.10">
    <property type="entry name" value="Winged helix-like DNA-binding domain superfamily/Winged helix DNA-binding domain"/>
    <property type="match status" value="1"/>
</dbReference>
<dbReference type="AlphaFoldDB" id="A0A7X2HB85"/>
<dbReference type="InterPro" id="IPR036390">
    <property type="entry name" value="WH_DNA-bd_sf"/>
</dbReference>
<evidence type="ECO:0000256" key="2">
    <source>
        <dbReference type="ARBA" id="ARBA00023125"/>
    </source>
</evidence>
<keyword evidence="1" id="KW-0805">Transcription regulation</keyword>
<evidence type="ECO:0000259" key="4">
    <source>
        <dbReference type="PROSITE" id="PS50949"/>
    </source>
</evidence>
<dbReference type="InterPro" id="IPR036388">
    <property type="entry name" value="WH-like_DNA-bd_sf"/>
</dbReference>
<dbReference type="InterPro" id="IPR000524">
    <property type="entry name" value="Tscrpt_reg_HTH_GntR"/>
</dbReference>
<dbReference type="PANTHER" id="PTHR43537:SF24">
    <property type="entry name" value="GLUCONATE OPERON TRANSCRIPTIONAL REPRESSOR"/>
    <property type="match status" value="1"/>
</dbReference>
<dbReference type="SUPFAM" id="SSF48008">
    <property type="entry name" value="GntR ligand-binding domain-like"/>
    <property type="match status" value="1"/>
</dbReference>
<keyword evidence="3" id="KW-0804">Transcription</keyword>
<dbReference type="PRINTS" id="PR00035">
    <property type="entry name" value="HTHGNTR"/>
</dbReference>
<evidence type="ECO:0000313" key="5">
    <source>
        <dbReference type="EMBL" id="MRN56909.1"/>
    </source>
</evidence>
<dbReference type="Pfam" id="PF07729">
    <property type="entry name" value="FCD"/>
    <property type="match status" value="1"/>
</dbReference>
<organism evidence="5 6">
    <name type="scientific">Paenibacillus monticola</name>
    <dbReference type="NCBI Taxonomy" id="2666075"/>
    <lineage>
        <taxon>Bacteria</taxon>
        <taxon>Bacillati</taxon>
        <taxon>Bacillota</taxon>
        <taxon>Bacilli</taxon>
        <taxon>Bacillales</taxon>
        <taxon>Paenibacillaceae</taxon>
        <taxon>Paenibacillus</taxon>
    </lineage>
</organism>
<evidence type="ECO:0000256" key="3">
    <source>
        <dbReference type="ARBA" id="ARBA00023163"/>
    </source>
</evidence>
<accession>A0A7X2HB85</accession>
<dbReference type="SMART" id="SM00895">
    <property type="entry name" value="FCD"/>
    <property type="match status" value="1"/>
</dbReference>
<evidence type="ECO:0000256" key="1">
    <source>
        <dbReference type="ARBA" id="ARBA00023015"/>
    </source>
</evidence>
<comment type="caution">
    <text evidence="5">The sequence shown here is derived from an EMBL/GenBank/DDBJ whole genome shotgun (WGS) entry which is preliminary data.</text>
</comment>
<dbReference type="InterPro" id="IPR008920">
    <property type="entry name" value="TF_FadR/GntR_C"/>
</dbReference>
<dbReference type="PANTHER" id="PTHR43537">
    <property type="entry name" value="TRANSCRIPTIONAL REGULATOR, GNTR FAMILY"/>
    <property type="match status" value="1"/>
</dbReference>
<keyword evidence="2" id="KW-0238">DNA-binding</keyword>
<dbReference type="SMART" id="SM00345">
    <property type="entry name" value="HTH_GNTR"/>
    <property type="match status" value="1"/>
</dbReference>
<dbReference type="InterPro" id="IPR011711">
    <property type="entry name" value="GntR_C"/>
</dbReference>
<feature type="domain" description="HTH gntR-type" evidence="4">
    <location>
        <begin position="15"/>
        <end position="85"/>
    </location>
</feature>
<keyword evidence="6" id="KW-1185">Reference proteome</keyword>
<dbReference type="CDD" id="cd07377">
    <property type="entry name" value="WHTH_GntR"/>
    <property type="match status" value="1"/>
</dbReference>
<sequence>MQLQFPLQFEKVNSKKVSDFILEQLEEAIILKELLSEEQLPTERELATIFNASRLAVREALGQLEAKRLIEKRVGAKGGTFVLPVTMNSHRRTRKEIERDWENMLKVFEFRMLIEPEAALLAAQRITTEELDQLESYLTLSKAEDCPRELFRSLDVKFHLTIAKASNNLHFEKAVRRIRTQINPALDLMPYNHSIRLVNNEKHTTLFEAIKSRDHELSRKIMKEHIEKSADAIYAKVFAEE</sequence>
<dbReference type="GO" id="GO:0003700">
    <property type="term" value="F:DNA-binding transcription factor activity"/>
    <property type="evidence" value="ECO:0007669"/>
    <property type="project" value="InterPro"/>
</dbReference>
<dbReference type="Gene3D" id="1.20.120.530">
    <property type="entry name" value="GntR ligand-binding domain-like"/>
    <property type="match status" value="1"/>
</dbReference>
<proteinExistence type="predicted"/>
<name>A0A7X2HB85_9BACL</name>
<gene>
    <name evidence="5" type="ORF">GJB61_28565</name>
</gene>
<protein>
    <submittedName>
        <fullName evidence="5">FCD domain-containing protein</fullName>
    </submittedName>
</protein>